<accession>A0A9P8YD52</accession>
<dbReference type="InterPro" id="IPR046341">
    <property type="entry name" value="SET_dom_sf"/>
</dbReference>
<feature type="domain" description="SET" evidence="2">
    <location>
        <begin position="14"/>
        <end position="266"/>
    </location>
</feature>
<name>A0A9P8YD52_9PEZI</name>
<gene>
    <name evidence="3" type="ORF">B0I36DRAFT_371812</name>
</gene>
<dbReference type="SUPFAM" id="SSF82199">
    <property type="entry name" value="SET domain"/>
    <property type="match status" value="1"/>
</dbReference>
<feature type="compositionally biased region" description="Polar residues" evidence="1">
    <location>
        <begin position="163"/>
        <end position="174"/>
    </location>
</feature>
<proteinExistence type="predicted"/>
<sequence length="418" mass="46703">MDTIEQLIAWAGPKGVKLNGLGPQRMPGRGIGLVATREIQPNEIVLEIPIACLRTLDTVPKPLVRKLPPKMSVHGLLAADLMLDGVNPSSEEHSRYAAWDAVCPTPEDLSTAPLLWPEELQALLPRAARELLDKQKAKFAKDWAGVRPVAVATAGGAEKDVASGSTSVNASQQGTDDKDGDHEDEGLKARYKHAWLLVNTRTFYYTNAKLKKRPRDDHMALQPVADLFNHTDDDSVTCKVSFDYRGFSFRASKIYNPGDEVHICYGRHGNDKLLVEYGFAMDENRWDEVVLDEVVLAKLDESQRDVLEEFGFLGKYVLDREGVCYRTQVAVRMLCCKHGEWRRFVDGADDGEATQEAVDLLVLGMLRESLSTAATKIEEVGGMAVGRPEQREMLVRRWKQIYQILQTHIHRIVGKAQS</sequence>
<protein>
    <submittedName>
        <fullName evidence="3">SET domain-containing protein</fullName>
    </submittedName>
</protein>
<dbReference type="RefSeq" id="XP_046016264.1">
    <property type="nucleotide sequence ID" value="XM_046160050.1"/>
</dbReference>
<feature type="region of interest" description="Disordered" evidence="1">
    <location>
        <begin position="157"/>
        <end position="184"/>
    </location>
</feature>
<dbReference type="InterPro" id="IPR001214">
    <property type="entry name" value="SET_dom"/>
</dbReference>
<dbReference type="Proteomes" id="UP000756346">
    <property type="component" value="Unassembled WGS sequence"/>
</dbReference>
<dbReference type="InterPro" id="IPR050600">
    <property type="entry name" value="SETD3_SETD6_MTase"/>
</dbReference>
<dbReference type="OrthoDB" id="441812at2759"/>
<evidence type="ECO:0000313" key="4">
    <source>
        <dbReference type="Proteomes" id="UP000756346"/>
    </source>
</evidence>
<comment type="caution">
    <text evidence="3">The sequence shown here is derived from an EMBL/GenBank/DDBJ whole genome shotgun (WGS) entry which is preliminary data.</text>
</comment>
<reference evidence="3" key="1">
    <citation type="journal article" date="2021" name="Nat. Commun.">
        <title>Genetic determinants of endophytism in the Arabidopsis root mycobiome.</title>
        <authorList>
            <person name="Mesny F."/>
            <person name="Miyauchi S."/>
            <person name="Thiergart T."/>
            <person name="Pickel B."/>
            <person name="Atanasova L."/>
            <person name="Karlsson M."/>
            <person name="Huettel B."/>
            <person name="Barry K.W."/>
            <person name="Haridas S."/>
            <person name="Chen C."/>
            <person name="Bauer D."/>
            <person name="Andreopoulos W."/>
            <person name="Pangilinan J."/>
            <person name="LaButti K."/>
            <person name="Riley R."/>
            <person name="Lipzen A."/>
            <person name="Clum A."/>
            <person name="Drula E."/>
            <person name="Henrissat B."/>
            <person name="Kohler A."/>
            <person name="Grigoriev I.V."/>
            <person name="Martin F.M."/>
            <person name="Hacquard S."/>
        </authorList>
    </citation>
    <scope>NUCLEOTIDE SEQUENCE</scope>
    <source>
        <strain evidence="3">MPI-CAGE-CH-0230</strain>
    </source>
</reference>
<dbReference type="CDD" id="cd19177">
    <property type="entry name" value="SET_SETD4"/>
    <property type="match status" value="1"/>
</dbReference>
<dbReference type="Pfam" id="PF00856">
    <property type="entry name" value="SET"/>
    <property type="match status" value="1"/>
</dbReference>
<evidence type="ECO:0000256" key="1">
    <source>
        <dbReference type="SAM" id="MobiDB-lite"/>
    </source>
</evidence>
<dbReference type="GO" id="GO:0016279">
    <property type="term" value="F:protein-lysine N-methyltransferase activity"/>
    <property type="evidence" value="ECO:0007669"/>
    <property type="project" value="InterPro"/>
</dbReference>
<dbReference type="AlphaFoldDB" id="A0A9P8YD52"/>
<dbReference type="Gene3D" id="3.90.1410.10">
    <property type="entry name" value="set domain protein methyltransferase, domain 1"/>
    <property type="match status" value="1"/>
</dbReference>
<dbReference type="PANTHER" id="PTHR13271">
    <property type="entry name" value="UNCHARACTERIZED PUTATIVE METHYLTRANSFERASE"/>
    <property type="match status" value="1"/>
</dbReference>
<dbReference type="InterPro" id="IPR044429">
    <property type="entry name" value="SETD4_SET"/>
</dbReference>
<keyword evidence="4" id="KW-1185">Reference proteome</keyword>
<feature type="compositionally biased region" description="Basic and acidic residues" evidence="1">
    <location>
        <begin position="175"/>
        <end position="184"/>
    </location>
</feature>
<dbReference type="EMBL" id="JAGTJQ010000002">
    <property type="protein sequence ID" value="KAH7037143.1"/>
    <property type="molecule type" value="Genomic_DNA"/>
</dbReference>
<organism evidence="3 4">
    <name type="scientific">Microdochium trichocladiopsis</name>
    <dbReference type="NCBI Taxonomy" id="1682393"/>
    <lineage>
        <taxon>Eukaryota</taxon>
        <taxon>Fungi</taxon>
        <taxon>Dikarya</taxon>
        <taxon>Ascomycota</taxon>
        <taxon>Pezizomycotina</taxon>
        <taxon>Sordariomycetes</taxon>
        <taxon>Xylariomycetidae</taxon>
        <taxon>Xylariales</taxon>
        <taxon>Microdochiaceae</taxon>
        <taxon>Microdochium</taxon>
    </lineage>
</organism>
<dbReference type="PROSITE" id="PS50280">
    <property type="entry name" value="SET"/>
    <property type="match status" value="1"/>
</dbReference>
<evidence type="ECO:0000313" key="3">
    <source>
        <dbReference type="EMBL" id="KAH7037143.1"/>
    </source>
</evidence>
<dbReference type="PANTHER" id="PTHR13271:SF137">
    <property type="entry name" value="SET DOMAIN-CONTAINING PROTEIN"/>
    <property type="match status" value="1"/>
</dbReference>
<evidence type="ECO:0000259" key="2">
    <source>
        <dbReference type="PROSITE" id="PS50280"/>
    </source>
</evidence>
<dbReference type="GeneID" id="70189596"/>